<protein>
    <submittedName>
        <fullName evidence="1">Uncharacterized protein</fullName>
    </submittedName>
</protein>
<keyword evidence="1" id="KW-0496">Mitochondrion</keyword>
<dbReference type="EMBL" id="LKAM01000021">
    <property type="protein sequence ID" value="KUM45307.1"/>
    <property type="molecule type" value="Genomic_DNA"/>
</dbReference>
<geneLocation type="mitochondrion" evidence="1"/>
<reference evidence="1" key="1">
    <citation type="journal article" date="2015" name="Genome Biol. Evol.">
        <title>Organellar Genomes of White Spruce (Picea glauca): Assembly and Annotation.</title>
        <authorList>
            <person name="Jackman S.D."/>
            <person name="Warren R.L."/>
            <person name="Gibb E.A."/>
            <person name="Vandervalk B.P."/>
            <person name="Mohamadi H."/>
            <person name="Chu J."/>
            <person name="Raymond A."/>
            <person name="Pleasance S."/>
            <person name="Coope R."/>
            <person name="Wildung M.R."/>
            <person name="Ritland C.E."/>
            <person name="Bousquet J."/>
            <person name="Jones S.J."/>
            <person name="Bohlmann J."/>
            <person name="Birol I."/>
        </authorList>
    </citation>
    <scope>NUCLEOTIDE SEQUENCE [LARGE SCALE GENOMIC DNA]</scope>
    <source>
        <tissue evidence="1">Flushing bud</tissue>
    </source>
</reference>
<sequence length="108" mass="10548">MPYLVLRPGPSTETPAFAYAGTGYKSATGGSISIGATCSAATGSLSAPESARLGSPIDGLGSATIASAYVSDHALAPATSIASATGYGYATVDSATDDRTATGLDFYG</sequence>
<organism evidence="1">
    <name type="scientific">Picea glauca</name>
    <name type="common">White spruce</name>
    <name type="synonym">Pinus glauca</name>
    <dbReference type="NCBI Taxonomy" id="3330"/>
    <lineage>
        <taxon>Eukaryota</taxon>
        <taxon>Viridiplantae</taxon>
        <taxon>Streptophyta</taxon>
        <taxon>Embryophyta</taxon>
        <taxon>Tracheophyta</taxon>
        <taxon>Spermatophyta</taxon>
        <taxon>Pinopsida</taxon>
        <taxon>Pinidae</taxon>
        <taxon>Conifers I</taxon>
        <taxon>Pinales</taxon>
        <taxon>Pinaceae</taxon>
        <taxon>Picea</taxon>
    </lineage>
</organism>
<accession>A0A117NFI7</accession>
<evidence type="ECO:0000313" key="1">
    <source>
        <dbReference type="EMBL" id="KUM45307.1"/>
    </source>
</evidence>
<proteinExistence type="predicted"/>
<gene>
    <name evidence="1" type="ORF">ABT39_MTgene3480</name>
</gene>
<comment type="caution">
    <text evidence="1">The sequence shown here is derived from an EMBL/GenBank/DDBJ whole genome shotgun (WGS) entry which is preliminary data.</text>
</comment>
<name>A0A117NFI7_PICGL</name>
<dbReference type="AlphaFoldDB" id="A0A117NFI7"/>